<feature type="region of interest" description="Disordered" evidence="1">
    <location>
        <begin position="249"/>
        <end position="279"/>
    </location>
</feature>
<accession>A0ABP0B6Q4</accession>
<dbReference type="EMBL" id="CAWUHC010000014">
    <property type="protein sequence ID" value="CAK7215216.1"/>
    <property type="molecule type" value="Genomic_DNA"/>
</dbReference>
<gene>
    <name evidence="2" type="ORF">SBRCBS47491_002407</name>
</gene>
<feature type="compositionally biased region" description="Low complexity" evidence="1">
    <location>
        <begin position="31"/>
        <end position="41"/>
    </location>
</feature>
<proteinExistence type="predicted"/>
<feature type="region of interest" description="Disordered" evidence="1">
    <location>
        <begin position="16"/>
        <end position="42"/>
    </location>
</feature>
<evidence type="ECO:0000313" key="2">
    <source>
        <dbReference type="EMBL" id="CAK7215216.1"/>
    </source>
</evidence>
<name>A0ABP0B6Q4_9PEZI</name>
<comment type="caution">
    <text evidence="2">The sequence shown here is derived from an EMBL/GenBank/DDBJ whole genome shotgun (WGS) entry which is preliminary data.</text>
</comment>
<evidence type="ECO:0000313" key="3">
    <source>
        <dbReference type="Proteomes" id="UP001642406"/>
    </source>
</evidence>
<organism evidence="2 3">
    <name type="scientific">Sporothrix bragantina</name>
    <dbReference type="NCBI Taxonomy" id="671064"/>
    <lineage>
        <taxon>Eukaryota</taxon>
        <taxon>Fungi</taxon>
        <taxon>Dikarya</taxon>
        <taxon>Ascomycota</taxon>
        <taxon>Pezizomycotina</taxon>
        <taxon>Sordariomycetes</taxon>
        <taxon>Sordariomycetidae</taxon>
        <taxon>Ophiostomatales</taxon>
        <taxon>Ophiostomataceae</taxon>
        <taxon>Sporothrix</taxon>
    </lineage>
</organism>
<reference evidence="2 3" key="1">
    <citation type="submission" date="2024-01" db="EMBL/GenBank/DDBJ databases">
        <authorList>
            <person name="Allen C."/>
            <person name="Tagirdzhanova G."/>
        </authorList>
    </citation>
    <scope>NUCLEOTIDE SEQUENCE [LARGE SCALE GENOMIC DNA]</scope>
</reference>
<sequence>MFAAANTVWQMLSNQRAMGNAPDGGSDTDTESTTSSSSSHTYQPSFCDVLVVKAMLQRAANFPLELVDAIVDEACYWAHAHAEIDFGKETGRDLGVPSRSFHPTGGNRFLLRTPPLGFQRAPVRGGGAARKAYTTNEPEPVPAEEAAGGNCSADDIRKWLPEGQAPLLEHPCRKIVFTLVSRDQGWSNNIRDRGTYRGSYSWFDVGLERYGWGGEHKDSQFTDTETETPPFAPAAPEAASLYTLRPDVVTAFSPPPSNLQHPQQQPPSDQPPRRWQFDFPLNPGVDRLQSNKVATRDFTEHTIVWSWTDEKPPLEEVPANEAPVPEGEDPPTRCPLDKMGRGSETGDGSFVRNLRVGDVVTVWAKARFPGWVNTVRSAKVDVYWAV</sequence>
<keyword evidence="3" id="KW-1185">Reference proteome</keyword>
<evidence type="ECO:0000256" key="1">
    <source>
        <dbReference type="SAM" id="MobiDB-lite"/>
    </source>
</evidence>
<feature type="region of interest" description="Disordered" evidence="1">
    <location>
        <begin position="121"/>
        <end position="149"/>
    </location>
</feature>
<protein>
    <submittedName>
        <fullName evidence="2">Uncharacterized protein</fullName>
    </submittedName>
</protein>
<dbReference type="Proteomes" id="UP001642406">
    <property type="component" value="Unassembled WGS sequence"/>
</dbReference>